<evidence type="ECO:0000313" key="3">
    <source>
        <dbReference type="Proteomes" id="UP001165079"/>
    </source>
</evidence>
<evidence type="ECO:0000256" key="1">
    <source>
        <dbReference type="SAM" id="MobiDB-lite"/>
    </source>
</evidence>
<dbReference type="EMBL" id="BSTX01000001">
    <property type="protein sequence ID" value="GLZ76438.1"/>
    <property type="molecule type" value="Genomic_DNA"/>
</dbReference>
<comment type="caution">
    <text evidence="2">The sequence shown here is derived from an EMBL/GenBank/DDBJ whole genome shotgun (WGS) entry which is preliminary data.</text>
</comment>
<dbReference type="AlphaFoldDB" id="A0A9W6SI60"/>
<name>A0A9W6SI60_9ACTN</name>
<protein>
    <submittedName>
        <fullName evidence="2">Uncharacterized protein</fullName>
    </submittedName>
</protein>
<dbReference type="Proteomes" id="UP001165079">
    <property type="component" value="Unassembled WGS sequence"/>
</dbReference>
<proteinExistence type="predicted"/>
<organism evidence="2 3">
    <name type="scientific">Actinorhabdospora filicis</name>
    <dbReference type="NCBI Taxonomy" id="1785913"/>
    <lineage>
        <taxon>Bacteria</taxon>
        <taxon>Bacillati</taxon>
        <taxon>Actinomycetota</taxon>
        <taxon>Actinomycetes</taxon>
        <taxon>Micromonosporales</taxon>
        <taxon>Micromonosporaceae</taxon>
        <taxon>Actinorhabdospora</taxon>
    </lineage>
</organism>
<sequence length="142" mass="16223">MTVISVPIEDLKEIRTRLTRAIELLDKNEFWSFKKVVELRGRGAFSEALFNFHDRHYEGHVRVNKAAKNLKEAIDATVEQFTKADDQFGDRLRVAQGTMTEAEFDKKYPGPPKPHLPSADLPDPKRPLPANDAGRPRPKMEI</sequence>
<gene>
    <name evidence="2" type="ORF">Afil01_12450</name>
</gene>
<feature type="region of interest" description="Disordered" evidence="1">
    <location>
        <begin position="95"/>
        <end position="142"/>
    </location>
</feature>
<evidence type="ECO:0000313" key="2">
    <source>
        <dbReference type="EMBL" id="GLZ76438.1"/>
    </source>
</evidence>
<reference evidence="2" key="1">
    <citation type="submission" date="2023-03" db="EMBL/GenBank/DDBJ databases">
        <title>Actinorhabdospora filicis NBRC 111898.</title>
        <authorList>
            <person name="Ichikawa N."/>
            <person name="Sato H."/>
            <person name="Tonouchi N."/>
        </authorList>
    </citation>
    <scope>NUCLEOTIDE SEQUENCE</scope>
    <source>
        <strain evidence="2">NBRC 111898</strain>
    </source>
</reference>
<accession>A0A9W6SI60</accession>
<dbReference type="RefSeq" id="WP_285661616.1">
    <property type="nucleotide sequence ID" value="NZ_BSTX01000001.1"/>
</dbReference>
<keyword evidence="3" id="KW-1185">Reference proteome</keyword>